<dbReference type="PANTHER" id="PTHR38042:SF1">
    <property type="entry name" value="UROPORPHYRINOGEN-III SYNTHASE, CHLOROPLASTIC"/>
    <property type="match status" value="1"/>
</dbReference>
<evidence type="ECO:0000256" key="7">
    <source>
        <dbReference type="ARBA" id="ARBA00032649"/>
    </source>
</evidence>
<evidence type="ECO:0000256" key="8">
    <source>
        <dbReference type="ARBA" id="ARBA00048617"/>
    </source>
</evidence>
<evidence type="ECO:0000256" key="6">
    <source>
        <dbReference type="ARBA" id="ARBA00031702"/>
    </source>
</evidence>
<dbReference type="EMBL" id="UINC01018524">
    <property type="protein sequence ID" value="SVA77883.1"/>
    <property type="molecule type" value="Genomic_DNA"/>
</dbReference>
<feature type="domain" description="Tetrapyrrole biosynthesis uroporphyrinogen III synthase" evidence="9">
    <location>
        <begin position="2"/>
        <end position="197"/>
    </location>
</feature>
<evidence type="ECO:0000256" key="1">
    <source>
        <dbReference type="ARBA" id="ARBA00004772"/>
    </source>
</evidence>
<proteinExistence type="inferred from homology"/>
<comment type="catalytic activity">
    <reaction evidence="8">
        <text>hydroxymethylbilane = uroporphyrinogen III + H2O</text>
        <dbReference type="Rhea" id="RHEA:18965"/>
        <dbReference type="ChEBI" id="CHEBI:15377"/>
        <dbReference type="ChEBI" id="CHEBI:57308"/>
        <dbReference type="ChEBI" id="CHEBI:57845"/>
        <dbReference type="EC" id="4.2.1.75"/>
    </reaction>
</comment>
<dbReference type="GO" id="GO:0004852">
    <property type="term" value="F:uroporphyrinogen-III synthase activity"/>
    <property type="evidence" value="ECO:0007669"/>
    <property type="project" value="UniProtKB-EC"/>
</dbReference>
<dbReference type="Pfam" id="PF02602">
    <property type="entry name" value="HEM4"/>
    <property type="match status" value="1"/>
</dbReference>
<comment type="similarity">
    <text evidence="2">Belongs to the uroporphyrinogen-III synthase family.</text>
</comment>
<dbReference type="Gene3D" id="3.40.50.10090">
    <property type="match status" value="2"/>
</dbReference>
<dbReference type="InterPro" id="IPR003754">
    <property type="entry name" value="4pyrrol_synth_uPrphyn_synth"/>
</dbReference>
<evidence type="ECO:0000256" key="4">
    <source>
        <dbReference type="ARBA" id="ARBA00023239"/>
    </source>
</evidence>
<dbReference type="PANTHER" id="PTHR38042">
    <property type="entry name" value="UROPORPHYRINOGEN-III SYNTHASE, CHLOROPLASTIC"/>
    <property type="match status" value="1"/>
</dbReference>
<name>A0A381YMW3_9ZZZZ</name>
<dbReference type="InterPro" id="IPR036108">
    <property type="entry name" value="4pyrrol_syn_uPrphyn_synt_sf"/>
</dbReference>
<accession>A0A381YMW3</accession>
<dbReference type="AlphaFoldDB" id="A0A381YMW3"/>
<dbReference type="GO" id="GO:0006780">
    <property type="term" value="P:uroporphyrinogen III biosynthetic process"/>
    <property type="evidence" value="ECO:0007669"/>
    <property type="project" value="InterPro"/>
</dbReference>
<reference evidence="10" key="1">
    <citation type="submission" date="2018-05" db="EMBL/GenBank/DDBJ databases">
        <authorList>
            <person name="Lanie J.A."/>
            <person name="Ng W.-L."/>
            <person name="Kazmierczak K.M."/>
            <person name="Andrzejewski T.M."/>
            <person name="Davidsen T.M."/>
            <person name="Wayne K.J."/>
            <person name="Tettelin H."/>
            <person name="Glass J.I."/>
            <person name="Rusch D."/>
            <person name="Podicherti R."/>
            <person name="Tsui H.-C.T."/>
            <person name="Winkler M.E."/>
        </authorList>
    </citation>
    <scope>NUCLEOTIDE SEQUENCE</scope>
</reference>
<keyword evidence="5" id="KW-0627">Porphyrin biosynthesis</keyword>
<comment type="pathway">
    <text evidence="1">Porphyrin-containing compound metabolism; protoporphyrin-IX biosynthesis; coproporphyrinogen-III from 5-aminolevulinate: step 3/4.</text>
</comment>
<organism evidence="10">
    <name type="scientific">marine metagenome</name>
    <dbReference type="NCBI Taxonomy" id="408172"/>
    <lineage>
        <taxon>unclassified sequences</taxon>
        <taxon>metagenomes</taxon>
        <taxon>ecological metagenomes</taxon>
    </lineage>
</organism>
<dbReference type="CDD" id="cd06578">
    <property type="entry name" value="HemD"/>
    <property type="match status" value="1"/>
</dbReference>
<keyword evidence="4" id="KW-0456">Lyase</keyword>
<evidence type="ECO:0000256" key="2">
    <source>
        <dbReference type="ARBA" id="ARBA00008133"/>
    </source>
</evidence>
<dbReference type="EC" id="4.2.1.75" evidence="3"/>
<dbReference type="SUPFAM" id="SSF69618">
    <property type="entry name" value="HemD-like"/>
    <property type="match status" value="1"/>
</dbReference>
<sequence>MERALTEAGIESINAPVLTTEIVKELAPSEEFDVTVFVSEHAVKHATERKWSSIGPVVAVGQTTAEALRSIGLEPVQAAQASSEGILELLEQQYPDAGSVLIVAGADGRRDLDKWLTDKGVHVCTWITYRRILLEPVVDVGACDVIVASSAEALSRIAELCFAHANFNGGQLSVLVPSSRVAEVAASFGFKNIVNSNGADPRTVVTTLKDRLL</sequence>
<dbReference type="InterPro" id="IPR039793">
    <property type="entry name" value="UROS/Hem4"/>
</dbReference>
<protein>
    <recommendedName>
        <fullName evidence="3">uroporphyrinogen-III synthase</fullName>
        <ecNumber evidence="3">4.2.1.75</ecNumber>
    </recommendedName>
    <alternativeName>
        <fullName evidence="7">Hydroxymethylbilane hydrolyase [cyclizing]</fullName>
    </alternativeName>
    <alternativeName>
        <fullName evidence="6">Uroporphyrinogen-III cosynthase</fullName>
    </alternativeName>
</protein>
<evidence type="ECO:0000259" key="9">
    <source>
        <dbReference type="Pfam" id="PF02602"/>
    </source>
</evidence>
<evidence type="ECO:0000313" key="10">
    <source>
        <dbReference type="EMBL" id="SVA77883.1"/>
    </source>
</evidence>
<evidence type="ECO:0000256" key="3">
    <source>
        <dbReference type="ARBA" id="ARBA00013109"/>
    </source>
</evidence>
<evidence type="ECO:0000256" key="5">
    <source>
        <dbReference type="ARBA" id="ARBA00023244"/>
    </source>
</evidence>
<gene>
    <name evidence="10" type="ORF">METZ01_LOCUS130737</name>
</gene>